<reference evidence="2" key="1">
    <citation type="journal article" date="2019" name="Sci. Rep.">
        <title>Draft genome of Tanacetum cinerariifolium, the natural source of mosquito coil.</title>
        <authorList>
            <person name="Yamashiro T."/>
            <person name="Shiraishi A."/>
            <person name="Satake H."/>
            <person name="Nakayama K."/>
        </authorList>
    </citation>
    <scope>NUCLEOTIDE SEQUENCE</scope>
</reference>
<gene>
    <name evidence="2" type="ORF">Tci_048915</name>
</gene>
<dbReference type="EMBL" id="BKCJ010007373">
    <property type="protein sequence ID" value="GEU76937.1"/>
    <property type="molecule type" value="Genomic_DNA"/>
</dbReference>
<protein>
    <submittedName>
        <fullName evidence="2">Uncharacterized protein</fullName>
    </submittedName>
</protein>
<dbReference type="AlphaFoldDB" id="A0A6L2MUF6"/>
<organism evidence="2">
    <name type="scientific">Tanacetum cinerariifolium</name>
    <name type="common">Dalmatian daisy</name>
    <name type="synonym">Chrysanthemum cinerariifolium</name>
    <dbReference type="NCBI Taxonomy" id="118510"/>
    <lineage>
        <taxon>Eukaryota</taxon>
        <taxon>Viridiplantae</taxon>
        <taxon>Streptophyta</taxon>
        <taxon>Embryophyta</taxon>
        <taxon>Tracheophyta</taxon>
        <taxon>Spermatophyta</taxon>
        <taxon>Magnoliopsida</taxon>
        <taxon>eudicotyledons</taxon>
        <taxon>Gunneridae</taxon>
        <taxon>Pentapetalae</taxon>
        <taxon>asterids</taxon>
        <taxon>campanulids</taxon>
        <taxon>Asterales</taxon>
        <taxon>Asteraceae</taxon>
        <taxon>Asteroideae</taxon>
        <taxon>Anthemideae</taxon>
        <taxon>Anthemidinae</taxon>
        <taxon>Tanacetum</taxon>
    </lineage>
</organism>
<proteinExistence type="predicted"/>
<name>A0A6L2MUF6_TANCI</name>
<feature type="region of interest" description="Disordered" evidence="1">
    <location>
        <begin position="208"/>
        <end position="255"/>
    </location>
</feature>
<feature type="compositionally biased region" description="Polar residues" evidence="1">
    <location>
        <begin position="208"/>
        <end position="233"/>
    </location>
</feature>
<comment type="caution">
    <text evidence="2">The sequence shown here is derived from an EMBL/GenBank/DDBJ whole genome shotgun (WGS) entry which is preliminary data.</text>
</comment>
<sequence>MESSSSYTKERDLQQMQEEGNKLHSKCIAKFKYLETHLRLLNSYRYVDHFNSVIHIYMHEWKHNQFSDMKHKNINQVKNSLVQKGESITSLQALRTQFELLFKSPNVTCTAYSPLHKDFKESTHYEPIKYRSRLLHYLDELEKLLKERTLKDGELRLKENAVKAIKEIEKGLKDKEKQTQESMVMDIILVSQGTTLDGSLVTEGTLSAQKNECSTSGNDSSDHQPSSDTNTTSKVHHAMSVSQNNESENENLAHNSSLETENHCLRSTITELSNHFETLKVQMENQCAQFPKEFSKMEAQKISFEIALKHKTQENKSLISMQKENENFMASLQIQNAHLKKTYKELFESIQSLGCDSKIKELETILAQ</sequence>
<accession>A0A6L2MUF6</accession>
<evidence type="ECO:0000256" key="1">
    <source>
        <dbReference type="SAM" id="MobiDB-lite"/>
    </source>
</evidence>
<evidence type="ECO:0000313" key="2">
    <source>
        <dbReference type="EMBL" id="GEU76937.1"/>
    </source>
</evidence>